<dbReference type="SUPFAM" id="SSF52343">
    <property type="entry name" value="Ferredoxin reductase-like, C-terminal NADP-linked domain"/>
    <property type="match status" value="1"/>
</dbReference>
<dbReference type="InterPro" id="IPR039261">
    <property type="entry name" value="FNR_nucleotide-bd"/>
</dbReference>
<dbReference type="InterPro" id="IPR008333">
    <property type="entry name" value="Cbr1-like_FAD-bd_dom"/>
</dbReference>
<evidence type="ECO:0000256" key="7">
    <source>
        <dbReference type="ARBA" id="ARBA00023136"/>
    </source>
</evidence>
<reference evidence="12" key="1">
    <citation type="journal article" date="2023" name="Mol. Phylogenet. Evol.">
        <title>Genome-scale phylogeny and comparative genomics of the fungal order Sordariales.</title>
        <authorList>
            <person name="Hensen N."/>
            <person name="Bonometti L."/>
            <person name="Westerberg I."/>
            <person name="Brannstrom I.O."/>
            <person name="Guillou S."/>
            <person name="Cros-Aarteil S."/>
            <person name="Calhoun S."/>
            <person name="Haridas S."/>
            <person name="Kuo A."/>
            <person name="Mondo S."/>
            <person name="Pangilinan J."/>
            <person name="Riley R."/>
            <person name="LaButti K."/>
            <person name="Andreopoulos B."/>
            <person name="Lipzen A."/>
            <person name="Chen C."/>
            <person name="Yan M."/>
            <person name="Daum C."/>
            <person name="Ng V."/>
            <person name="Clum A."/>
            <person name="Steindorff A."/>
            <person name="Ohm R.A."/>
            <person name="Martin F."/>
            <person name="Silar P."/>
            <person name="Natvig D.O."/>
            <person name="Lalanne C."/>
            <person name="Gautier V."/>
            <person name="Ament-Velasquez S.L."/>
            <person name="Kruys A."/>
            <person name="Hutchinson M.I."/>
            <person name="Powell A.J."/>
            <person name="Barry K."/>
            <person name="Miller A.N."/>
            <person name="Grigoriev I.V."/>
            <person name="Debuchy R."/>
            <person name="Gladieux P."/>
            <person name="Hiltunen Thoren M."/>
            <person name="Johannesson H."/>
        </authorList>
    </citation>
    <scope>NUCLEOTIDE SEQUENCE [LARGE SCALE GENOMIC DNA]</scope>
    <source>
        <strain evidence="12">CBS 340.73</strain>
    </source>
</reference>
<gene>
    <name evidence="11" type="ORF">QBC46DRAFT_315584</name>
</gene>
<comment type="subcellular location">
    <subcellularLocation>
        <location evidence="2">Membrane</location>
    </subcellularLocation>
</comment>
<dbReference type="PRINTS" id="PR00406">
    <property type="entry name" value="CYTB5RDTASE"/>
</dbReference>
<dbReference type="PROSITE" id="PS51384">
    <property type="entry name" value="FAD_FR"/>
    <property type="match status" value="1"/>
</dbReference>
<evidence type="ECO:0000256" key="5">
    <source>
        <dbReference type="ARBA" id="ARBA00022827"/>
    </source>
</evidence>
<dbReference type="InterPro" id="IPR017938">
    <property type="entry name" value="Riboflavin_synthase-like_b-brl"/>
</dbReference>
<sequence>MLLESDLSDNVDQTLLEWRYGKPLNERSFVPFTIVSKEVVSPTAFIMTIQPKFLSSSFSSSSSSSSSSSCSSSGSLPGFLRESHSHGSVLQKAWDHGLWSVEIKQPQLQVAREYTPLPPLPHTDLPRQSGGGTEVGSVEEDIKDGRMRFLIRRMDGGEVSTYLSTLQPGDTVELRGPHLGFDVRKRLGSEERLVVLAGGTGIAPALQAVHALFNTEGQTGGIIERGVKEKKRVDIIWANRHRADCIGCPPNRDNNVGPIVGWLEMMRNKYGERLRYKCTVDEEGEFITREKIREVTDSTPTVTAQPTSSVVSGAGCPYHDAAKLITSTAKDPVSNTKDEQKCQCVAGKRGKNLLMISGPDGFIEVLAGKKIWANGQELQGPVGGVFGDLTKKNPGFWRDWLVLKL</sequence>
<protein>
    <recommendedName>
        <fullName evidence="10">FAD-binding FR-type domain-containing protein</fullName>
    </recommendedName>
</protein>
<comment type="cofactor">
    <cofactor evidence="1 8">
        <name>FAD</name>
        <dbReference type="ChEBI" id="CHEBI:57692"/>
    </cofactor>
</comment>
<evidence type="ECO:0000259" key="10">
    <source>
        <dbReference type="PROSITE" id="PS51384"/>
    </source>
</evidence>
<dbReference type="Pfam" id="PF00970">
    <property type="entry name" value="FAD_binding_6"/>
    <property type="match status" value="1"/>
</dbReference>
<feature type="domain" description="FAD-binding FR-type" evidence="10">
    <location>
        <begin position="27"/>
        <end position="184"/>
    </location>
</feature>
<dbReference type="PANTHER" id="PTHR19370">
    <property type="entry name" value="NADH-CYTOCHROME B5 REDUCTASE"/>
    <property type="match status" value="1"/>
</dbReference>
<dbReference type="GO" id="GO:0005739">
    <property type="term" value="C:mitochondrion"/>
    <property type="evidence" value="ECO:0007669"/>
    <property type="project" value="TreeGrafter"/>
</dbReference>
<accession>A0AAN6N899</accession>
<keyword evidence="12" id="KW-1185">Reference proteome</keyword>
<evidence type="ECO:0000256" key="8">
    <source>
        <dbReference type="PIRSR" id="PIRSR601834-1"/>
    </source>
</evidence>
<keyword evidence="7" id="KW-0472">Membrane</keyword>
<keyword evidence="6" id="KW-0560">Oxidoreductase</keyword>
<dbReference type="Gene3D" id="3.40.50.80">
    <property type="entry name" value="Nucleotide-binding domain of ferredoxin-NADP reductase (FNR) module"/>
    <property type="match status" value="1"/>
</dbReference>
<dbReference type="PANTHER" id="PTHR19370:SF189">
    <property type="entry name" value="CYTOCHROME C MITOCHONDRIAL IMPORT FACTOR CYC2"/>
    <property type="match status" value="1"/>
</dbReference>
<name>A0AAN6N899_9PEZI</name>
<dbReference type="InterPro" id="IPR001834">
    <property type="entry name" value="CBR-like"/>
</dbReference>
<evidence type="ECO:0000256" key="4">
    <source>
        <dbReference type="ARBA" id="ARBA00022630"/>
    </source>
</evidence>
<feature type="region of interest" description="Disordered" evidence="9">
    <location>
        <begin position="116"/>
        <end position="137"/>
    </location>
</feature>
<organism evidence="11 12">
    <name type="scientific">Diplogelasinospora grovesii</name>
    <dbReference type="NCBI Taxonomy" id="303347"/>
    <lineage>
        <taxon>Eukaryota</taxon>
        <taxon>Fungi</taxon>
        <taxon>Dikarya</taxon>
        <taxon>Ascomycota</taxon>
        <taxon>Pezizomycotina</taxon>
        <taxon>Sordariomycetes</taxon>
        <taxon>Sordariomycetidae</taxon>
        <taxon>Sordariales</taxon>
        <taxon>Diplogelasinosporaceae</taxon>
        <taxon>Diplogelasinospora</taxon>
    </lineage>
</organism>
<feature type="binding site" evidence="8">
    <location>
        <position position="150"/>
    </location>
    <ligand>
        <name>FAD</name>
        <dbReference type="ChEBI" id="CHEBI:57692"/>
    </ligand>
</feature>
<comment type="similarity">
    <text evidence="3">Belongs to the flavoprotein pyridine nucleotide cytochrome reductase family.</text>
</comment>
<evidence type="ECO:0000256" key="9">
    <source>
        <dbReference type="SAM" id="MobiDB-lite"/>
    </source>
</evidence>
<evidence type="ECO:0000256" key="6">
    <source>
        <dbReference type="ARBA" id="ARBA00023002"/>
    </source>
</evidence>
<dbReference type="GO" id="GO:0016491">
    <property type="term" value="F:oxidoreductase activity"/>
    <property type="evidence" value="ECO:0007669"/>
    <property type="project" value="UniProtKB-KW"/>
</dbReference>
<evidence type="ECO:0000313" key="12">
    <source>
        <dbReference type="Proteomes" id="UP001303473"/>
    </source>
</evidence>
<dbReference type="Gene3D" id="2.40.30.10">
    <property type="entry name" value="Translation factors"/>
    <property type="match status" value="1"/>
</dbReference>
<dbReference type="SUPFAM" id="SSF63380">
    <property type="entry name" value="Riboflavin synthase domain-like"/>
    <property type="match status" value="1"/>
</dbReference>
<keyword evidence="4 8" id="KW-0285">Flavoprotein</keyword>
<feature type="binding site" evidence="8">
    <location>
        <position position="159"/>
    </location>
    <ligand>
        <name>FAD</name>
        <dbReference type="ChEBI" id="CHEBI:57692"/>
    </ligand>
</feature>
<evidence type="ECO:0000256" key="3">
    <source>
        <dbReference type="ARBA" id="ARBA00006105"/>
    </source>
</evidence>
<dbReference type="CDD" id="cd06183">
    <property type="entry name" value="cyt_b5_reduct_like"/>
    <property type="match status" value="1"/>
</dbReference>
<evidence type="ECO:0000313" key="11">
    <source>
        <dbReference type="EMBL" id="KAK3939563.1"/>
    </source>
</evidence>
<keyword evidence="5 8" id="KW-0274">FAD</keyword>
<feature type="binding site" evidence="8">
    <location>
        <position position="160"/>
    </location>
    <ligand>
        <name>FAD</name>
        <dbReference type="ChEBI" id="CHEBI:57692"/>
    </ligand>
</feature>
<dbReference type="EMBL" id="MU853809">
    <property type="protein sequence ID" value="KAK3939563.1"/>
    <property type="molecule type" value="Genomic_DNA"/>
</dbReference>
<comment type="caution">
    <text evidence="11">The sequence shown here is derived from an EMBL/GenBank/DDBJ whole genome shotgun (WGS) entry which is preliminary data.</text>
</comment>
<dbReference type="AlphaFoldDB" id="A0AAN6N899"/>
<dbReference type="Proteomes" id="UP001303473">
    <property type="component" value="Unassembled WGS sequence"/>
</dbReference>
<proteinExistence type="inferred from homology"/>
<evidence type="ECO:0000256" key="1">
    <source>
        <dbReference type="ARBA" id="ARBA00001974"/>
    </source>
</evidence>
<dbReference type="GO" id="GO:0016020">
    <property type="term" value="C:membrane"/>
    <property type="evidence" value="ECO:0007669"/>
    <property type="project" value="UniProtKB-SubCell"/>
</dbReference>
<dbReference type="InterPro" id="IPR017927">
    <property type="entry name" value="FAD-bd_FR_type"/>
</dbReference>
<evidence type="ECO:0000256" key="2">
    <source>
        <dbReference type="ARBA" id="ARBA00004370"/>
    </source>
</evidence>